<protein>
    <recommendedName>
        <fullName evidence="5">Transmembrane protein</fullName>
    </recommendedName>
</protein>
<keyword evidence="2" id="KW-0472">Membrane</keyword>
<feature type="region of interest" description="Disordered" evidence="1">
    <location>
        <begin position="1"/>
        <end position="33"/>
    </location>
</feature>
<dbReference type="GeneID" id="23462885"/>
<dbReference type="RefSeq" id="YP_009120203.1">
    <property type="nucleotide sequence ID" value="NC_026440.1"/>
</dbReference>
<evidence type="ECO:0000313" key="3">
    <source>
        <dbReference type="EMBL" id="AJF97968.1"/>
    </source>
</evidence>
<organism evidence="3 4">
    <name type="scientific">Pandoravirus inopinatum</name>
    <dbReference type="NCBI Taxonomy" id="1605721"/>
    <lineage>
        <taxon>Viruses</taxon>
        <taxon>Pandoravirus</taxon>
    </lineage>
</organism>
<dbReference type="EMBL" id="KP136319">
    <property type="protein sequence ID" value="AJF97968.1"/>
    <property type="molecule type" value="Genomic_DNA"/>
</dbReference>
<sequence>MDGRVYAHKPHGDDFQWAPGPDRPNGDKNVSSTRRPWPYGDFATALRGAPIWTQPFSLYVCFFPVFFLVLLLVFFVAPPSLAMRPADAFLPFFLCAESNVAFLFGRFCVHPLGDIVGAGVLRHRTHTQFRRPFFLRGFFLDDGLLFSQVF</sequence>
<evidence type="ECO:0000256" key="1">
    <source>
        <dbReference type="SAM" id="MobiDB-lite"/>
    </source>
</evidence>
<name>A0A0B5IYK6_9VIRU</name>
<keyword evidence="2" id="KW-0812">Transmembrane</keyword>
<evidence type="ECO:0000313" key="4">
    <source>
        <dbReference type="Proteomes" id="UP000202511"/>
    </source>
</evidence>
<evidence type="ECO:0000256" key="2">
    <source>
        <dbReference type="SAM" id="Phobius"/>
    </source>
</evidence>
<accession>A0A0B5IYK6</accession>
<keyword evidence="2" id="KW-1133">Transmembrane helix</keyword>
<dbReference type="KEGG" id="vg:23462885"/>
<reference evidence="3 4" key="1">
    <citation type="journal article" date="2015" name="Parasitol. Res.">
        <title>Viruses in close associations with free-living amoebae.</title>
        <authorList>
            <person name="Scheid P."/>
        </authorList>
    </citation>
    <scope>NUCLEOTIDE SEQUENCE [LARGE SCALE GENOMIC DNA]</scope>
    <source>
        <strain evidence="3">KlaHel</strain>
    </source>
</reference>
<dbReference type="Proteomes" id="UP000202511">
    <property type="component" value="Segment"/>
</dbReference>
<feature type="transmembrane region" description="Helical" evidence="2">
    <location>
        <begin position="56"/>
        <end position="77"/>
    </location>
</feature>
<feature type="compositionally biased region" description="Basic and acidic residues" evidence="1">
    <location>
        <begin position="1"/>
        <end position="14"/>
    </location>
</feature>
<proteinExistence type="predicted"/>
<evidence type="ECO:0008006" key="5">
    <source>
        <dbReference type="Google" id="ProtNLM"/>
    </source>
</evidence>